<reference evidence="3 4" key="1">
    <citation type="journal article" date="2012" name="Nature">
        <title>Repeated polyploidization of Gossypium genomes and the evolution of spinnable cotton fibres.</title>
        <authorList>
            <person name="Paterson A.H."/>
            <person name="Wendel J.F."/>
            <person name="Gundlach H."/>
            <person name="Guo H."/>
            <person name="Jenkins J."/>
            <person name="Jin D."/>
            <person name="Llewellyn D."/>
            <person name="Showmaker K.C."/>
            <person name="Shu S."/>
            <person name="Udall J."/>
            <person name="Yoo M.J."/>
            <person name="Byers R."/>
            <person name="Chen W."/>
            <person name="Doron-Faigenboim A."/>
            <person name="Duke M.V."/>
            <person name="Gong L."/>
            <person name="Grimwood J."/>
            <person name="Grover C."/>
            <person name="Grupp K."/>
            <person name="Hu G."/>
            <person name="Lee T.H."/>
            <person name="Li J."/>
            <person name="Lin L."/>
            <person name="Liu T."/>
            <person name="Marler B.S."/>
            <person name="Page J.T."/>
            <person name="Roberts A.W."/>
            <person name="Romanel E."/>
            <person name="Sanders W.S."/>
            <person name="Szadkowski E."/>
            <person name="Tan X."/>
            <person name="Tang H."/>
            <person name="Xu C."/>
            <person name="Wang J."/>
            <person name="Wang Z."/>
            <person name="Zhang D."/>
            <person name="Zhang L."/>
            <person name="Ashrafi H."/>
            <person name="Bedon F."/>
            <person name="Bowers J.E."/>
            <person name="Brubaker C.L."/>
            <person name="Chee P.W."/>
            <person name="Das S."/>
            <person name="Gingle A.R."/>
            <person name="Haigler C.H."/>
            <person name="Harker D."/>
            <person name="Hoffmann L.V."/>
            <person name="Hovav R."/>
            <person name="Jones D.C."/>
            <person name="Lemke C."/>
            <person name="Mansoor S."/>
            <person name="ur Rahman M."/>
            <person name="Rainville L.N."/>
            <person name="Rambani A."/>
            <person name="Reddy U.K."/>
            <person name="Rong J.K."/>
            <person name="Saranga Y."/>
            <person name="Scheffler B.E."/>
            <person name="Scheffler J.A."/>
            <person name="Stelly D.M."/>
            <person name="Triplett B.A."/>
            <person name="Van Deynze A."/>
            <person name="Vaslin M.F."/>
            <person name="Waghmare V.N."/>
            <person name="Walford S.A."/>
            <person name="Wright R.J."/>
            <person name="Zaki E.A."/>
            <person name="Zhang T."/>
            <person name="Dennis E.S."/>
            <person name="Mayer K.F."/>
            <person name="Peterson D.G."/>
            <person name="Rokhsar D.S."/>
            <person name="Wang X."/>
            <person name="Schmutz J."/>
        </authorList>
    </citation>
    <scope>NUCLEOTIDE SEQUENCE [LARGE SCALE GENOMIC DNA]</scope>
</reference>
<gene>
    <name evidence="3" type="ORF">B456_013G091000</name>
</gene>
<feature type="signal peptide" evidence="2">
    <location>
        <begin position="1"/>
        <end position="24"/>
    </location>
</feature>
<evidence type="ECO:0000313" key="3">
    <source>
        <dbReference type="EMBL" id="KJB80302.1"/>
    </source>
</evidence>
<keyword evidence="1" id="KW-1133">Transmembrane helix</keyword>
<keyword evidence="2" id="KW-0732">Signal</keyword>
<feature type="transmembrane region" description="Helical" evidence="1">
    <location>
        <begin position="40"/>
        <end position="62"/>
    </location>
</feature>
<keyword evidence="1" id="KW-0472">Membrane</keyword>
<feature type="chain" id="PRO_5002267141" evidence="2">
    <location>
        <begin position="25"/>
        <end position="151"/>
    </location>
</feature>
<name>A0A0D2SB03_GOSRA</name>
<accession>A0A0D2SB03</accession>
<dbReference type="AlphaFoldDB" id="A0A0D2SB03"/>
<keyword evidence="4" id="KW-1185">Reference proteome</keyword>
<feature type="transmembrane region" description="Helical" evidence="1">
    <location>
        <begin position="74"/>
        <end position="93"/>
    </location>
</feature>
<dbReference type="EMBL" id="CM001752">
    <property type="protein sequence ID" value="KJB80302.1"/>
    <property type="molecule type" value="Genomic_DNA"/>
</dbReference>
<evidence type="ECO:0000256" key="2">
    <source>
        <dbReference type="SAM" id="SignalP"/>
    </source>
</evidence>
<proteinExistence type="predicted"/>
<dbReference type="Proteomes" id="UP000032304">
    <property type="component" value="Chromosome 13"/>
</dbReference>
<protein>
    <submittedName>
        <fullName evidence="3">Uncharacterized protein</fullName>
    </submittedName>
</protein>
<keyword evidence="1" id="KW-0812">Transmembrane</keyword>
<feature type="transmembrane region" description="Helical" evidence="1">
    <location>
        <begin position="113"/>
        <end position="136"/>
    </location>
</feature>
<sequence>MDLRYCIPPVLNLILFMFLSPSNSDGGSSIFVREFSIMELPFLLLALFFLLLFLFTSADIPLNVNLIRFRPRDFSIAVSASLLVSLFYPPSLFWPFHFFLLLSYPCHGFFFDIFKQLFCWFYGVLHSLPTYVIGIVPRNEENPSSRPPLPL</sequence>
<dbReference type="OMA" id="WPFHFFL"/>
<organism evidence="3 4">
    <name type="scientific">Gossypium raimondii</name>
    <name type="common">Peruvian cotton</name>
    <name type="synonym">Gossypium klotzschianum subsp. raimondii</name>
    <dbReference type="NCBI Taxonomy" id="29730"/>
    <lineage>
        <taxon>Eukaryota</taxon>
        <taxon>Viridiplantae</taxon>
        <taxon>Streptophyta</taxon>
        <taxon>Embryophyta</taxon>
        <taxon>Tracheophyta</taxon>
        <taxon>Spermatophyta</taxon>
        <taxon>Magnoliopsida</taxon>
        <taxon>eudicotyledons</taxon>
        <taxon>Gunneridae</taxon>
        <taxon>Pentapetalae</taxon>
        <taxon>rosids</taxon>
        <taxon>malvids</taxon>
        <taxon>Malvales</taxon>
        <taxon>Malvaceae</taxon>
        <taxon>Malvoideae</taxon>
        <taxon>Gossypium</taxon>
    </lineage>
</organism>
<dbReference type="Gramene" id="KJB80302">
    <property type="protein sequence ID" value="KJB80302"/>
    <property type="gene ID" value="B456_013G091000"/>
</dbReference>
<evidence type="ECO:0000313" key="4">
    <source>
        <dbReference type="Proteomes" id="UP000032304"/>
    </source>
</evidence>
<evidence type="ECO:0000256" key="1">
    <source>
        <dbReference type="SAM" id="Phobius"/>
    </source>
</evidence>